<dbReference type="Proteomes" id="UP000244013">
    <property type="component" value="Unassembled WGS sequence"/>
</dbReference>
<dbReference type="InterPro" id="IPR035965">
    <property type="entry name" value="PAS-like_dom_sf"/>
</dbReference>
<protein>
    <submittedName>
        <fullName evidence="8">Light-regulated signal transduction histidine kinase (Bacteriophytochrome)</fullName>
    </submittedName>
</protein>
<keyword evidence="5" id="KW-0675">Receptor</keyword>
<dbReference type="PROSITE" id="PS50046">
    <property type="entry name" value="PHYTOCHROME_2"/>
    <property type="match status" value="1"/>
</dbReference>
<sequence length="722" mass="78531">MPGSLPEAIDGGARSHGPDVSACDREPIHRPGSIQPHGLVLVADACTFKIMAGAGDIEKLLAPHWLGANLDDLLGQTVSAQLAAKPNASTVVLTRVVGLETPFDAIAHRVSNTIVVELEPAPIAMPSPIDVLVEMEEAAATFEQAFGLRELCERAARTFRQLTGFDRVMLYRFLDDDAGVVLAEDRDPALGSFLNQHFPASDIPKQARALYVRNRVRIIPDITYEPALLRPAGATPLDMSDLALRSVSPIHLQYLANMGVAASASVSIVRDGALWGLVACHHPTPKFLPLHVRMACRALAGSLARQIRAKEDAELYRERIRLRTAEDAVVLRLGSDISLAGFFATAGDDMCRMLGADSFAAVRGTELFVAGRSPRHDDIRAVADHVIDLGRALPFSTDRLSEQLPAATGFQDLASGVLAVTMSTDEPTILIWFRAEQIEVMNWAGNPHKDLGVDPHIPLTPRASFESWSEAVRGRSVPWTLFEIEAAGRLKRTMFDARQNRRLFEVNRELTATIADNESLLLQKDYLIKEVHHRVQNSLQLVSAFLGLQARAVGDDVLTAHLAEAQRRLSAVAMVHRRLHSDEHVQAVDLARYIGDLCTEIKSTMDKSWGGQIELELAPILISTDRAVSVGLILTELVINANKYAYAGASGPITIALEQHRNRFRLIVADRGRGKASSGTGFGSRMLTSMVARLSGTIEEADNDPGLRVTIGAPIADDPPHA</sequence>
<dbReference type="Gene3D" id="3.30.450.270">
    <property type="match status" value="1"/>
</dbReference>
<dbReference type="InterPro" id="IPR011495">
    <property type="entry name" value="Sig_transdc_His_kin_sub2_dim/P"/>
</dbReference>
<evidence type="ECO:0000313" key="8">
    <source>
        <dbReference type="EMBL" id="PTW48147.1"/>
    </source>
</evidence>
<dbReference type="Gene3D" id="3.30.450.20">
    <property type="entry name" value="PAS domain"/>
    <property type="match status" value="2"/>
</dbReference>
<dbReference type="InterPro" id="IPR016132">
    <property type="entry name" value="Phyto_chromo_attachment"/>
</dbReference>
<evidence type="ECO:0000313" key="9">
    <source>
        <dbReference type="Proteomes" id="UP000244013"/>
    </source>
</evidence>
<keyword evidence="8" id="KW-0808">Transferase</keyword>
<dbReference type="Pfam" id="PF08446">
    <property type="entry name" value="PAS_2"/>
    <property type="match status" value="1"/>
</dbReference>
<dbReference type="Pfam" id="PF00360">
    <property type="entry name" value="PHY"/>
    <property type="match status" value="1"/>
</dbReference>
<evidence type="ECO:0000256" key="2">
    <source>
        <dbReference type="ARBA" id="ARBA00022543"/>
    </source>
</evidence>
<dbReference type="InterPro" id="IPR013654">
    <property type="entry name" value="PAS_2"/>
</dbReference>
<gene>
    <name evidence="8" type="ORF">C8J25_102236</name>
</gene>
<keyword evidence="2" id="KW-0600">Photoreceptor protein</keyword>
<evidence type="ECO:0000256" key="4">
    <source>
        <dbReference type="ARBA" id="ARBA00022991"/>
    </source>
</evidence>
<dbReference type="InterPro" id="IPR036890">
    <property type="entry name" value="HATPase_C_sf"/>
</dbReference>
<keyword evidence="3" id="KW-0716">Sensory transduction</keyword>
<dbReference type="PRINTS" id="PR01033">
    <property type="entry name" value="PHYTOCHROME"/>
</dbReference>
<dbReference type="Gene3D" id="3.30.450.40">
    <property type="match status" value="1"/>
</dbReference>
<dbReference type="InterPro" id="IPR003018">
    <property type="entry name" value="GAF"/>
</dbReference>
<dbReference type="PANTHER" id="PTHR43065:SF23">
    <property type="entry name" value="SENSOR HISTIDINE KINASE PDTAS"/>
    <property type="match status" value="1"/>
</dbReference>
<evidence type="ECO:0000256" key="5">
    <source>
        <dbReference type="ARBA" id="ARBA00023170"/>
    </source>
</evidence>
<dbReference type="GO" id="GO:0009584">
    <property type="term" value="P:detection of visible light"/>
    <property type="evidence" value="ECO:0007669"/>
    <property type="project" value="InterPro"/>
</dbReference>
<dbReference type="Pfam" id="PF01590">
    <property type="entry name" value="GAF"/>
    <property type="match status" value="1"/>
</dbReference>
<evidence type="ECO:0000259" key="7">
    <source>
        <dbReference type="PROSITE" id="PS50046"/>
    </source>
</evidence>
<proteinExistence type="inferred from homology"/>
<name>A0A2T5U9G4_9SPHN</name>
<dbReference type="SUPFAM" id="SSF55785">
    <property type="entry name" value="PYP-like sensor domain (PAS domain)"/>
    <property type="match status" value="1"/>
</dbReference>
<dbReference type="AlphaFoldDB" id="A0A2T5U9G4"/>
<dbReference type="InterPro" id="IPR029016">
    <property type="entry name" value="GAF-like_dom_sf"/>
</dbReference>
<dbReference type="OrthoDB" id="9760752at2"/>
<dbReference type="EMBL" id="QAYE01000002">
    <property type="protein sequence ID" value="PTW48147.1"/>
    <property type="molecule type" value="Genomic_DNA"/>
</dbReference>
<keyword evidence="4" id="KW-0157">Chromophore</keyword>
<reference evidence="8 9" key="1">
    <citation type="submission" date="2018-04" db="EMBL/GenBank/DDBJ databases">
        <title>Genomic Encyclopedia of Type Strains, Phase III (KMG-III): the genomes of soil and plant-associated and newly described type strains.</title>
        <authorList>
            <person name="Whitman W."/>
        </authorList>
    </citation>
    <scope>NUCLEOTIDE SEQUENCE [LARGE SCALE GENOMIC DNA]</scope>
    <source>
        <strain evidence="8 9">MA-olki</strain>
    </source>
</reference>
<feature type="region of interest" description="Disordered" evidence="6">
    <location>
        <begin position="1"/>
        <end position="28"/>
    </location>
</feature>
<dbReference type="Gene3D" id="3.30.565.10">
    <property type="entry name" value="Histidine kinase-like ATPase, C-terminal domain"/>
    <property type="match status" value="1"/>
</dbReference>
<dbReference type="GeneID" id="91005270"/>
<dbReference type="SUPFAM" id="SSF55781">
    <property type="entry name" value="GAF domain-like"/>
    <property type="match status" value="2"/>
</dbReference>
<dbReference type="Pfam" id="PF07568">
    <property type="entry name" value="HisKA_2"/>
    <property type="match status" value="1"/>
</dbReference>
<evidence type="ECO:0000256" key="3">
    <source>
        <dbReference type="ARBA" id="ARBA00022606"/>
    </source>
</evidence>
<dbReference type="PANTHER" id="PTHR43065">
    <property type="entry name" value="SENSOR HISTIDINE KINASE"/>
    <property type="match status" value="1"/>
</dbReference>
<evidence type="ECO:0000256" key="6">
    <source>
        <dbReference type="SAM" id="MobiDB-lite"/>
    </source>
</evidence>
<organism evidence="8 9">
    <name type="scientific">Sphingomonas faeni</name>
    <dbReference type="NCBI Taxonomy" id="185950"/>
    <lineage>
        <taxon>Bacteria</taxon>
        <taxon>Pseudomonadati</taxon>
        <taxon>Pseudomonadota</taxon>
        <taxon>Alphaproteobacteria</taxon>
        <taxon>Sphingomonadales</taxon>
        <taxon>Sphingomonadaceae</taxon>
        <taxon>Sphingomonas</taxon>
    </lineage>
</organism>
<feature type="domain" description="Phytochrome chromophore attachment site" evidence="7">
    <location>
        <begin position="147"/>
        <end position="301"/>
    </location>
</feature>
<accession>A0A2T5U9G4</accession>
<dbReference type="InterPro" id="IPR001294">
    <property type="entry name" value="Phytochrome"/>
</dbReference>
<dbReference type="SUPFAM" id="SSF55874">
    <property type="entry name" value="ATPase domain of HSP90 chaperone/DNA topoisomerase II/histidine kinase"/>
    <property type="match status" value="1"/>
</dbReference>
<dbReference type="GO" id="GO:0016301">
    <property type="term" value="F:kinase activity"/>
    <property type="evidence" value="ECO:0007669"/>
    <property type="project" value="UniProtKB-KW"/>
</dbReference>
<comment type="similarity">
    <text evidence="1">In the N-terminal section; belongs to the phytochrome family.</text>
</comment>
<dbReference type="Pfam" id="PF13581">
    <property type="entry name" value="HATPase_c_2"/>
    <property type="match status" value="1"/>
</dbReference>
<dbReference type="InterPro" id="IPR013515">
    <property type="entry name" value="Phytochrome_cen-reg"/>
</dbReference>
<comment type="caution">
    <text evidence="8">The sequence shown here is derived from an EMBL/GenBank/DDBJ whole genome shotgun (WGS) entry which is preliminary data.</text>
</comment>
<keyword evidence="8" id="KW-0418">Kinase</keyword>
<evidence type="ECO:0000256" key="1">
    <source>
        <dbReference type="ARBA" id="ARBA00006402"/>
    </source>
</evidence>
<dbReference type="RefSeq" id="WP_107953167.1">
    <property type="nucleotide sequence ID" value="NZ_QAYE01000002.1"/>
</dbReference>
<dbReference type="SMART" id="SM00065">
    <property type="entry name" value="GAF"/>
    <property type="match status" value="1"/>
</dbReference>
<dbReference type="GO" id="GO:0006355">
    <property type="term" value="P:regulation of DNA-templated transcription"/>
    <property type="evidence" value="ECO:0007669"/>
    <property type="project" value="InterPro"/>
</dbReference>
<dbReference type="InterPro" id="IPR003594">
    <property type="entry name" value="HATPase_dom"/>
</dbReference>
<dbReference type="GO" id="GO:0009881">
    <property type="term" value="F:photoreceptor activity"/>
    <property type="evidence" value="ECO:0007669"/>
    <property type="project" value="UniProtKB-KW"/>
</dbReference>
<dbReference type="InterPro" id="IPR043150">
    <property type="entry name" value="Phytochrome_PHY_sf"/>
</dbReference>